<dbReference type="AlphaFoldDB" id="K4LGB4"/>
<dbReference type="STRING" id="1089553.Tph_c08920"/>
<dbReference type="Proteomes" id="UP000000467">
    <property type="component" value="Chromosome"/>
</dbReference>
<dbReference type="RefSeq" id="WP_015050003.1">
    <property type="nucleotide sequence ID" value="NC_018870.1"/>
</dbReference>
<accession>K4LGB4</accession>
<organism evidence="1 2">
    <name type="scientific">Thermacetogenium phaeum (strain ATCC BAA-254 / DSM 26808 / PB)</name>
    <dbReference type="NCBI Taxonomy" id="1089553"/>
    <lineage>
        <taxon>Bacteria</taxon>
        <taxon>Bacillati</taxon>
        <taxon>Bacillota</taxon>
        <taxon>Clostridia</taxon>
        <taxon>Thermoanaerobacterales</taxon>
        <taxon>Thermoanaerobacteraceae</taxon>
        <taxon>Thermacetogenium</taxon>
    </lineage>
</organism>
<dbReference type="OrthoDB" id="678645at2"/>
<keyword evidence="2" id="KW-1185">Reference proteome</keyword>
<protein>
    <submittedName>
        <fullName evidence="1">Uncharacterized protein</fullName>
    </submittedName>
</protein>
<sequence length="123" mass="13700">MPSKSLLPSSPSEPKRKADVNIRLSEFEIPPMQDVLLVGKRAPIGPEAIRRMVSALSPDQYEVIQLDHDIFEAVVLKKSLVKLLPKEKLLPLILEEGARIATEKTVVKAQVNIEIQVSRVVDL</sequence>
<reference evidence="1 2" key="1">
    <citation type="journal article" date="2012" name="BMC Genomics">
        <title>Genome-guided analysis of physiological and morphological traits of the fermentative acetate oxidizer Thermacetogenium phaeum.</title>
        <authorList>
            <person name="Oehler D."/>
            <person name="Poehlein A."/>
            <person name="Leimbach A."/>
            <person name="Muller N."/>
            <person name="Daniel R."/>
            <person name="Gottschalk G."/>
            <person name="Schink B."/>
        </authorList>
    </citation>
    <scope>NUCLEOTIDE SEQUENCE [LARGE SCALE GENOMIC DNA]</scope>
    <source>
        <strain evidence="2">ATCC BAA-254 / DSM 26808 / PB</strain>
    </source>
</reference>
<name>K4LGB4_THEPS</name>
<dbReference type="eggNOG" id="ENOG5031E5T">
    <property type="taxonomic scope" value="Bacteria"/>
</dbReference>
<evidence type="ECO:0000313" key="2">
    <source>
        <dbReference type="Proteomes" id="UP000000467"/>
    </source>
</evidence>
<dbReference type="EMBL" id="CP003732">
    <property type="protein sequence ID" value="AFV11122.1"/>
    <property type="molecule type" value="Genomic_DNA"/>
</dbReference>
<proteinExistence type="predicted"/>
<dbReference type="HOGENOM" id="CLU_167402_0_0_9"/>
<gene>
    <name evidence="1" type="ordered locus">Tph_c08920</name>
</gene>
<dbReference type="KEGG" id="tpz:Tph_c08920"/>
<evidence type="ECO:0000313" key="1">
    <source>
        <dbReference type="EMBL" id="AFV11122.1"/>
    </source>
</evidence>